<dbReference type="EMBL" id="CCKQ01011074">
    <property type="protein sequence ID" value="CDW82614.1"/>
    <property type="molecule type" value="Genomic_DNA"/>
</dbReference>
<dbReference type="Proteomes" id="UP000039865">
    <property type="component" value="Unassembled WGS sequence"/>
</dbReference>
<dbReference type="AlphaFoldDB" id="A0A078AKA0"/>
<evidence type="ECO:0000313" key="4">
    <source>
        <dbReference type="Proteomes" id="UP000039865"/>
    </source>
</evidence>
<evidence type="ECO:0000256" key="1">
    <source>
        <dbReference type="ARBA" id="ARBA00008315"/>
    </source>
</evidence>
<dbReference type="InParanoid" id="A0A078AKA0"/>
<feature type="region of interest" description="Disordered" evidence="2">
    <location>
        <begin position="513"/>
        <end position="532"/>
    </location>
</feature>
<keyword evidence="4" id="KW-1185">Reference proteome</keyword>
<accession>A0A078AKA0</accession>
<reference evidence="3 4" key="1">
    <citation type="submission" date="2014-06" db="EMBL/GenBank/DDBJ databases">
        <authorList>
            <person name="Swart Estienne"/>
        </authorList>
    </citation>
    <scope>NUCLEOTIDE SEQUENCE [LARGE SCALE GENOMIC DNA]</scope>
    <source>
        <strain evidence="3 4">130c</strain>
    </source>
</reference>
<feature type="compositionally biased region" description="Polar residues" evidence="2">
    <location>
        <begin position="97"/>
        <end position="110"/>
    </location>
</feature>
<proteinExistence type="inferred from homology"/>
<dbReference type="InterPro" id="IPR029488">
    <property type="entry name" value="Hmw/CFAP97"/>
</dbReference>
<feature type="region of interest" description="Disordered" evidence="2">
    <location>
        <begin position="93"/>
        <end position="154"/>
    </location>
</feature>
<feature type="region of interest" description="Disordered" evidence="2">
    <location>
        <begin position="741"/>
        <end position="765"/>
    </location>
</feature>
<gene>
    <name evidence="3" type="primary">Contig19728.g20925</name>
    <name evidence="3" type="ORF">STYLEM_11647</name>
</gene>
<organism evidence="3 4">
    <name type="scientific">Stylonychia lemnae</name>
    <name type="common">Ciliate</name>
    <dbReference type="NCBI Taxonomy" id="5949"/>
    <lineage>
        <taxon>Eukaryota</taxon>
        <taxon>Sar</taxon>
        <taxon>Alveolata</taxon>
        <taxon>Ciliophora</taxon>
        <taxon>Intramacronucleata</taxon>
        <taxon>Spirotrichea</taxon>
        <taxon>Stichotrichia</taxon>
        <taxon>Sporadotrichida</taxon>
        <taxon>Oxytrichidae</taxon>
        <taxon>Stylonychinae</taxon>
        <taxon>Stylonychia</taxon>
    </lineage>
</organism>
<evidence type="ECO:0000313" key="3">
    <source>
        <dbReference type="EMBL" id="CDW82614.1"/>
    </source>
</evidence>
<dbReference type="Pfam" id="PF13879">
    <property type="entry name" value="Hmw_CFAP97"/>
    <property type="match status" value="1"/>
</dbReference>
<feature type="region of interest" description="Disordered" evidence="2">
    <location>
        <begin position="549"/>
        <end position="570"/>
    </location>
</feature>
<sequence length="765" mass="90047">MNQFQDSKNVNFPPESYKSPPLRIPLNKKNPQASKPPLNPQQSGHQIDDKNTQSYSNDFEEEVECQQIQFLNKNLEPKPQSVSQLTVQKRSKEELYSINSQQKQQPQNIRKFSEHISAPKRSRTSDYVEQPHIINNSSPAVVSDESIRKKQISSADRFSSKRESYFENDKMQELQKKNEILLNKLMGIMKTNSKSRVQQFQNKSYQIHQEQIMHTAGFQRKQQLESIMRQNFKMLERIHNQKSEYSVNNLGAGDLTSRRLNKRKKQQNSTFQDLRDIVNQSKLNNFKEDNNNQNTMDEEDDASMQLKRNKSTGDQLNSKQFVLQDGKLVRKFLKNEEVTFLPKISEQIEKFNKRIFDIETKKKLIGQTEIAKKILQDRSESQTKIVTNISMQYERGLLRKHYIELKQVFELPQDRKVLMQQQAMIKGKKGEYLVEISKTKHKYYITAVKIRDHNKYKVIEYNTFKFEKVYRNLNSDYNMVVKLLEFVSPEIMVIRDFDKLLAIESQAQEKEMKVNYSQRDQQSPSMQSQQSQEILLGADQIQSRHFKVKRQQKSLDNIDQDNKSKNIKNDTQFLQKNEIDDVIDKINQKYSKFQNKMSRLNPEQIQSLNTKNLIKFSSGVNSKSSIDITQNILSNNKQNPHKKQQQQSFDSTMVKPGQKYNNDGQRNVISSRSIMKIKDFIKVVPPKHTNLRQIPLKTIEERVQDEFNATGMAKEMANMNQQRALEEQFRLSGSRMMMQDSLHKVQPEMQDDEEPSYPKNIRRKR</sequence>
<feature type="region of interest" description="Disordered" evidence="2">
    <location>
        <begin position="282"/>
        <end position="303"/>
    </location>
</feature>
<feature type="region of interest" description="Disordered" evidence="2">
    <location>
        <begin position="635"/>
        <end position="665"/>
    </location>
</feature>
<dbReference type="OrthoDB" id="327553at2759"/>
<feature type="region of interest" description="Disordered" evidence="2">
    <location>
        <begin position="1"/>
        <end position="61"/>
    </location>
</feature>
<name>A0A078AKA0_STYLE</name>
<protein>
    <submittedName>
        <fullName evidence="3">Uncharacterized protein</fullName>
    </submittedName>
</protein>
<feature type="compositionally biased region" description="Low complexity" evidence="2">
    <location>
        <begin position="517"/>
        <end position="532"/>
    </location>
</feature>
<comment type="similarity">
    <text evidence="1">Belongs to the CFAP97 family.</text>
</comment>
<evidence type="ECO:0000256" key="2">
    <source>
        <dbReference type="SAM" id="MobiDB-lite"/>
    </source>
</evidence>
<feature type="compositionally biased region" description="Polar residues" evidence="2">
    <location>
        <begin position="1"/>
        <end position="10"/>
    </location>
</feature>